<accession>A0ABD2CXT8</accession>
<dbReference type="AlphaFoldDB" id="A0ABD2CXT8"/>
<dbReference type="GO" id="GO:0016020">
    <property type="term" value="C:membrane"/>
    <property type="evidence" value="ECO:0007669"/>
    <property type="project" value="UniProtKB-SubCell"/>
</dbReference>
<feature type="transmembrane region" description="Helical" evidence="6">
    <location>
        <begin position="76"/>
        <end position="104"/>
    </location>
</feature>
<organism evidence="8 9">
    <name type="scientific">Vespula maculifrons</name>
    <name type="common">Eastern yellow jacket</name>
    <name type="synonym">Wasp</name>
    <dbReference type="NCBI Taxonomy" id="7453"/>
    <lineage>
        <taxon>Eukaryota</taxon>
        <taxon>Metazoa</taxon>
        <taxon>Ecdysozoa</taxon>
        <taxon>Arthropoda</taxon>
        <taxon>Hexapoda</taxon>
        <taxon>Insecta</taxon>
        <taxon>Pterygota</taxon>
        <taxon>Neoptera</taxon>
        <taxon>Endopterygota</taxon>
        <taxon>Hymenoptera</taxon>
        <taxon>Apocrita</taxon>
        <taxon>Aculeata</taxon>
        <taxon>Vespoidea</taxon>
        <taxon>Vespidae</taxon>
        <taxon>Vespinae</taxon>
        <taxon>Vespula</taxon>
    </lineage>
</organism>
<dbReference type="Gene3D" id="1.20.1070.10">
    <property type="entry name" value="Rhodopsin 7-helix transmembrane proteins"/>
    <property type="match status" value="1"/>
</dbReference>
<dbReference type="PRINTS" id="PR00237">
    <property type="entry name" value="GPCRRHODOPSN"/>
</dbReference>
<evidence type="ECO:0000259" key="7">
    <source>
        <dbReference type="PROSITE" id="PS50262"/>
    </source>
</evidence>
<evidence type="ECO:0000256" key="5">
    <source>
        <dbReference type="ARBA" id="ARBA00023136"/>
    </source>
</evidence>
<protein>
    <submittedName>
        <fullName evidence="8">QRFP-like peptide receptor isoform X1</fullName>
    </submittedName>
</protein>
<reference evidence="8 9" key="1">
    <citation type="journal article" date="2024" name="Ann. Entomol. Soc. Am.">
        <title>Genomic analyses of the southern and eastern yellowjacket wasps (Hymenoptera: Vespidae) reveal evolutionary signatures of social life.</title>
        <authorList>
            <person name="Catto M.A."/>
            <person name="Caine P.B."/>
            <person name="Orr S.E."/>
            <person name="Hunt B.G."/>
            <person name="Goodisman M.A.D."/>
        </authorList>
    </citation>
    <scope>NUCLEOTIDE SEQUENCE [LARGE SCALE GENOMIC DNA]</scope>
    <source>
        <strain evidence="8">232</strain>
        <tissue evidence="8">Head and thorax</tissue>
    </source>
</reference>
<dbReference type="Proteomes" id="UP001607303">
    <property type="component" value="Unassembled WGS sequence"/>
</dbReference>
<gene>
    <name evidence="8" type="ORF">V1477_002037</name>
</gene>
<dbReference type="SUPFAM" id="SSF81321">
    <property type="entry name" value="Family A G protein-coupled receptor-like"/>
    <property type="match status" value="1"/>
</dbReference>
<dbReference type="InterPro" id="IPR017452">
    <property type="entry name" value="GPCR_Rhodpsn_7TM"/>
</dbReference>
<dbReference type="InterPro" id="IPR000276">
    <property type="entry name" value="GPCR_Rhodpsn"/>
</dbReference>
<evidence type="ECO:0000313" key="9">
    <source>
        <dbReference type="Proteomes" id="UP001607303"/>
    </source>
</evidence>
<evidence type="ECO:0000256" key="2">
    <source>
        <dbReference type="ARBA" id="ARBA00010663"/>
    </source>
</evidence>
<evidence type="ECO:0000256" key="6">
    <source>
        <dbReference type="SAM" id="Phobius"/>
    </source>
</evidence>
<feature type="transmembrane region" description="Helical" evidence="6">
    <location>
        <begin position="34"/>
        <end position="56"/>
    </location>
</feature>
<evidence type="ECO:0000256" key="3">
    <source>
        <dbReference type="ARBA" id="ARBA00022692"/>
    </source>
</evidence>
<evidence type="ECO:0000313" key="8">
    <source>
        <dbReference type="EMBL" id="KAL2749966.1"/>
    </source>
</evidence>
<comment type="caution">
    <text evidence="8">The sequence shown here is derived from an EMBL/GenBank/DDBJ whole genome shotgun (WGS) entry which is preliminary data.</text>
</comment>
<comment type="subcellular location">
    <subcellularLocation>
        <location evidence="1">Membrane</location>
    </subcellularLocation>
</comment>
<sequence>MTFNVTNETLIKFPDYDMNESFYKFRWKELAPVLVVYSSTFFLGLIGNVVIIASTLCPRLRPLPATPTNVFLGGLATADLLLIIFCIPVKVTLNARCIAVMLLVTTKEPKAKFREKIANILVEMLNHIKYH</sequence>
<dbReference type="EMBL" id="JAYRBN010000026">
    <property type="protein sequence ID" value="KAL2749966.1"/>
    <property type="molecule type" value="Genomic_DNA"/>
</dbReference>
<feature type="domain" description="G-protein coupled receptors family 1 profile" evidence="7">
    <location>
        <begin position="47"/>
        <end position="89"/>
    </location>
</feature>
<keyword evidence="3 6" id="KW-0812">Transmembrane</keyword>
<keyword evidence="5 6" id="KW-0472">Membrane</keyword>
<comment type="similarity">
    <text evidence="2">Belongs to the G-protein coupled receptor 1 family.</text>
</comment>
<proteinExistence type="inferred from homology"/>
<name>A0ABD2CXT8_VESMC</name>
<keyword evidence="4 6" id="KW-1133">Transmembrane helix</keyword>
<dbReference type="PROSITE" id="PS50262">
    <property type="entry name" value="G_PROTEIN_RECEP_F1_2"/>
    <property type="match status" value="1"/>
</dbReference>
<evidence type="ECO:0000256" key="4">
    <source>
        <dbReference type="ARBA" id="ARBA00022989"/>
    </source>
</evidence>
<keyword evidence="9" id="KW-1185">Reference proteome</keyword>
<evidence type="ECO:0000256" key="1">
    <source>
        <dbReference type="ARBA" id="ARBA00004370"/>
    </source>
</evidence>